<name>A0A136IQY7_9PEZI</name>
<keyword evidence="3" id="KW-1185">Reference proteome</keyword>
<feature type="compositionally biased region" description="Polar residues" evidence="1">
    <location>
        <begin position="9"/>
        <end position="23"/>
    </location>
</feature>
<gene>
    <name evidence="2" type="ORF">Micbo1qcDRAFT_179200</name>
</gene>
<evidence type="ECO:0000256" key="1">
    <source>
        <dbReference type="SAM" id="MobiDB-lite"/>
    </source>
</evidence>
<accession>A0A136IQY7</accession>
<proteinExistence type="predicted"/>
<feature type="region of interest" description="Disordered" evidence="1">
    <location>
        <begin position="1"/>
        <end position="23"/>
    </location>
</feature>
<organism evidence="2 3">
    <name type="scientific">Microdochium bolleyi</name>
    <dbReference type="NCBI Taxonomy" id="196109"/>
    <lineage>
        <taxon>Eukaryota</taxon>
        <taxon>Fungi</taxon>
        <taxon>Dikarya</taxon>
        <taxon>Ascomycota</taxon>
        <taxon>Pezizomycotina</taxon>
        <taxon>Sordariomycetes</taxon>
        <taxon>Xylariomycetidae</taxon>
        <taxon>Xylariales</taxon>
        <taxon>Microdochiaceae</taxon>
        <taxon>Microdochium</taxon>
    </lineage>
</organism>
<evidence type="ECO:0000313" key="2">
    <source>
        <dbReference type="EMBL" id="KXJ87330.1"/>
    </source>
</evidence>
<dbReference type="InParanoid" id="A0A136IQY7"/>
<dbReference type="Proteomes" id="UP000070501">
    <property type="component" value="Unassembled WGS sequence"/>
</dbReference>
<protein>
    <submittedName>
        <fullName evidence="2">Uncharacterized protein</fullName>
    </submittedName>
</protein>
<evidence type="ECO:0000313" key="3">
    <source>
        <dbReference type="Proteomes" id="UP000070501"/>
    </source>
</evidence>
<dbReference type="AlphaFoldDB" id="A0A136IQY7"/>
<dbReference type="EMBL" id="KQ964263">
    <property type="protein sequence ID" value="KXJ87330.1"/>
    <property type="molecule type" value="Genomic_DNA"/>
</dbReference>
<sequence length="155" mass="17562">MNRPGATATKPTSDGTSNESSDLGSGWIKADSYTCRSAWRRPVRDQALAGLAFCGALNQEWFDNLQQGRQMIIIRCFADRVECYASNEGIVFQKAWVWSIIRRRCSTVLRTRLKRGRKINTGVHAAMLRELGVFLDLVVVAHDISRRGHRKRVLI</sequence>
<reference evidence="3" key="1">
    <citation type="submission" date="2016-02" db="EMBL/GenBank/DDBJ databases">
        <title>Draft genome sequence of Microdochium bolleyi, a fungal endophyte of beachgrass.</title>
        <authorList>
            <consortium name="DOE Joint Genome Institute"/>
            <person name="David A.S."/>
            <person name="May G."/>
            <person name="Haridas S."/>
            <person name="Lim J."/>
            <person name="Wang M."/>
            <person name="Labutti K."/>
            <person name="Lipzen A."/>
            <person name="Barry K."/>
            <person name="Grigoriev I.V."/>
        </authorList>
    </citation>
    <scope>NUCLEOTIDE SEQUENCE [LARGE SCALE GENOMIC DNA]</scope>
    <source>
        <strain evidence="3">J235TASD1</strain>
    </source>
</reference>